<dbReference type="InterPro" id="IPR013656">
    <property type="entry name" value="PAS_4"/>
</dbReference>
<reference evidence="4 5" key="1">
    <citation type="submission" date="2024-07" db="EMBL/GenBank/DDBJ databases">
        <authorList>
            <person name="Thanompreechachai J."/>
            <person name="Duangmal K."/>
        </authorList>
    </citation>
    <scope>NUCLEOTIDE SEQUENCE [LARGE SCALE GENOMIC DNA]</scope>
    <source>
        <strain evidence="4 5">TBRC 1896</strain>
    </source>
</reference>
<dbReference type="Pfam" id="PF08448">
    <property type="entry name" value="PAS_4"/>
    <property type="match status" value="1"/>
</dbReference>
<dbReference type="InterPro" id="IPR003018">
    <property type="entry name" value="GAF"/>
</dbReference>
<dbReference type="SUPFAM" id="SSF55781">
    <property type="entry name" value="GAF domain-like"/>
    <property type="match status" value="1"/>
</dbReference>
<dbReference type="InterPro" id="IPR029016">
    <property type="entry name" value="GAF-like_dom_sf"/>
</dbReference>
<dbReference type="EMBL" id="JBGGTQ010000007">
    <property type="protein sequence ID" value="MEZ0493555.1"/>
    <property type="molecule type" value="Genomic_DNA"/>
</dbReference>
<organism evidence="4 5">
    <name type="scientific">Kineococcus mangrovi</name>
    <dbReference type="NCBI Taxonomy" id="1660183"/>
    <lineage>
        <taxon>Bacteria</taxon>
        <taxon>Bacillati</taxon>
        <taxon>Actinomycetota</taxon>
        <taxon>Actinomycetes</taxon>
        <taxon>Kineosporiales</taxon>
        <taxon>Kineosporiaceae</taxon>
        <taxon>Kineococcus</taxon>
    </lineage>
</organism>
<dbReference type="Pfam" id="PF01590">
    <property type="entry name" value="GAF"/>
    <property type="match status" value="1"/>
</dbReference>
<dbReference type="PANTHER" id="PTHR43156:SF2">
    <property type="entry name" value="STAGE II SPORULATION PROTEIN E"/>
    <property type="match status" value="1"/>
</dbReference>
<dbReference type="SUPFAM" id="SSF55785">
    <property type="entry name" value="PYP-like sensor domain (PAS domain)"/>
    <property type="match status" value="1"/>
</dbReference>
<feature type="domain" description="GAF" evidence="2">
    <location>
        <begin position="197"/>
        <end position="366"/>
    </location>
</feature>
<accession>A0ABV4I6A9</accession>
<proteinExistence type="predicted"/>
<evidence type="ECO:0000259" key="3">
    <source>
        <dbReference type="SMART" id="SM00331"/>
    </source>
</evidence>
<dbReference type="Gene3D" id="3.60.40.10">
    <property type="entry name" value="PPM-type phosphatase domain"/>
    <property type="match status" value="1"/>
</dbReference>
<sequence>MRPLSALDFQRVFDETPAPLLLLTPDFVIVRANRARLEVTATTLEATVGRGLFEVFPMNPDDPAADGLVNLRDSLTLTRQTRLPQTMAVQKYDIPMPGGTYEERFWSPRNVPILDEDGEVVLLLHRSDDITDYVHSRDAAQASAELSERLRERAERVEHDLFARTRELEQLVAHLGRATARAELLAGVTSELTSTLDGERAVGRLARLVVPLLADWCVVSLVTDDRRSGHRAGARALRDVGSWHAEGAVRPVLAEYAATRLQVLHPGSLLDQALGTGQPQVQPARALEYLRSVLEPGRARDLVTELAPESLLILPLRARGRTLGALTLANGATRSPITAEETATATDIAGRAGLALDNARLYRRQRELAEALQRSLLTEPAQPDHLQVAVRYTPAAETAQVGGDWYDSFVQPCGSTILTVGDVLGHDTEAAAAMAQVRSLLRGIAVAADAGPAAVLTGVDRAMVALQVGTTATAVVARLEQTEQEARRGVQRLVWSNAGHPPPVLITPRAEVSWLQAPAAELLLGVLPEVPRGESVAELEAGSTVLFYTDGLVERRGEVLDDGLARLHGTLDELASRSLTLDDLCEAVLQRMLPQRPEDDVALLAVRLHPHGGRRGQDTPVRTPV</sequence>
<gene>
    <name evidence="4" type="ORF">AB2L28_15050</name>
</gene>
<dbReference type="InterPro" id="IPR052016">
    <property type="entry name" value="Bact_Sigma-Reg"/>
</dbReference>
<dbReference type="Gene3D" id="3.30.450.40">
    <property type="match status" value="1"/>
</dbReference>
<keyword evidence="1" id="KW-0378">Hydrolase</keyword>
<dbReference type="SMART" id="SM00065">
    <property type="entry name" value="GAF"/>
    <property type="match status" value="1"/>
</dbReference>
<dbReference type="Gene3D" id="3.30.450.20">
    <property type="entry name" value="PAS domain"/>
    <property type="match status" value="1"/>
</dbReference>
<dbReference type="SUPFAM" id="SSF81606">
    <property type="entry name" value="PP2C-like"/>
    <property type="match status" value="1"/>
</dbReference>
<dbReference type="InterPro" id="IPR001932">
    <property type="entry name" value="PPM-type_phosphatase-like_dom"/>
</dbReference>
<feature type="domain" description="PPM-type phosphatase" evidence="3">
    <location>
        <begin position="386"/>
        <end position="608"/>
    </location>
</feature>
<evidence type="ECO:0000256" key="1">
    <source>
        <dbReference type="ARBA" id="ARBA00022801"/>
    </source>
</evidence>
<keyword evidence="5" id="KW-1185">Reference proteome</keyword>
<dbReference type="PANTHER" id="PTHR43156">
    <property type="entry name" value="STAGE II SPORULATION PROTEIN E-RELATED"/>
    <property type="match status" value="1"/>
</dbReference>
<name>A0ABV4I6A9_9ACTN</name>
<evidence type="ECO:0000259" key="2">
    <source>
        <dbReference type="SMART" id="SM00065"/>
    </source>
</evidence>
<dbReference type="RefSeq" id="WP_370719798.1">
    <property type="nucleotide sequence ID" value="NZ_JBGGTQ010000007.1"/>
</dbReference>
<dbReference type="InterPro" id="IPR035965">
    <property type="entry name" value="PAS-like_dom_sf"/>
</dbReference>
<dbReference type="Proteomes" id="UP001566476">
    <property type="component" value="Unassembled WGS sequence"/>
</dbReference>
<protein>
    <submittedName>
        <fullName evidence="4">SpoIIE family protein phosphatase</fullName>
    </submittedName>
</protein>
<dbReference type="SMART" id="SM00331">
    <property type="entry name" value="PP2C_SIG"/>
    <property type="match status" value="1"/>
</dbReference>
<evidence type="ECO:0000313" key="4">
    <source>
        <dbReference type="EMBL" id="MEZ0493555.1"/>
    </source>
</evidence>
<evidence type="ECO:0000313" key="5">
    <source>
        <dbReference type="Proteomes" id="UP001566476"/>
    </source>
</evidence>
<dbReference type="Pfam" id="PF07228">
    <property type="entry name" value="SpoIIE"/>
    <property type="match status" value="1"/>
</dbReference>
<dbReference type="InterPro" id="IPR036457">
    <property type="entry name" value="PPM-type-like_dom_sf"/>
</dbReference>
<comment type="caution">
    <text evidence="4">The sequence shown here is derived from an EMBL/GenBank/DDBJ whole genome shotgun (WGS) entry which is preliminary data.</text>
</comment>